<feature type="domain" description="B30.2/SPRY" evidence="7">
    <location>
        <begin position="507"/>
        <end position="698"/>
    </location>
</feature>
<keyword evidence="3" id="KW-0964">Secreted</keyword>
<dbReference type="AlphaFoldDB" id="A0A348G6S5"/>
<dbReference type="Gene3D" id="2.60.120.920">
    <property type="match status" value="1"/>
</dbReference>
<proteinExistence type="evidence at transcript level"/>
<dbReference type="Pfam" id="PF18078">
    <property type="entry name" value="Thioredoxin_11"/>
    <property type="match status" value="1"/>
</dbReference>
<protein>
    <submittedName>
        <fullName evidence="8">Sutoxin alpha-subunit</fullName>
    </submittedName>
</protein>
<dbReference type="PANTHER" id="PTHR31594">
    <property type="entry name" value="AIG1-TYPE G DOMAIN-CONTAINING PROTEIN"/>
    <property type="match status" value="1"/>
</dbReference>
<dbReference type="SMART" id="SM00589">
    <property type="entry name" value="PRY"/>
    <property type="match status" value="1"/>
</dbReference>
<keyword evidence="4" id="KW-0800">Toxin</keyword>
<dbReference type="InterPro" id="IPR003879">
    <property type="entry name" value="Butyrophylin_SPRY"/>
</dbReference>
<dbReference type="PRINTS" id="PR01407">
    <property type="entry name" value="BUTYPHLNCDUF"/>
</dbReference>
<dbReference type="InterPro" id="IPR048997">
    <property type="entry name" value="Stonustoxin-like_helical"/>
</dbReference>
<dbReference type="GO" id="GO:0031640">
    <property type="term" value="P:killing of cells of another organism"/>
    <property type="evidence" value="ECO:0007669"/>
    <property type="project" value="UniProtKB-KW"/>
</dbReference>
<comment type="similarity">
    <text evidence="2">Belongs to the SNTX/VTX toxin family.</text>
</comment>
<dbReference type="InterPro" id="IPR013320">
    <property type="entry name" value="ConA-like_dom_sf"/>
</dbReference>
<keyword evidence="5" id="KW-0354">Hemolysis</keyword>
<dbReference type="PROSITE" id="PS50188">
    <property type="entry name" value="B302_SPRY"/>
    <property type="match status" value="1"/>
</dbReference>
<dbReference type="GO" id="GO:0005576">
    <property type="term" value="C:extracellular region"/>
    <property type="evidence" value="ECO:0007669"/>
    <property type="project" value="UniProtKB-SubCell"/>
</dbReference>
<evidence type="ECO:0000256" key="5">
    <source>
        <dbReference type="ARBA" id="ARBA00022735"/>
    </source>
</evidence>
<dbReference type="SUPFAM" id="SSF49899">
    <property type="entry name" value="Concanavalin A-like lectins/glucanases"/>
    <property type="match status" value="1"/>
</dbReference>
<comment type="subcellular location">
    <subcellularLocation>
        <location evidence="1">Secreted</location>
    </subcellularLocation>
</comment>
<dbReference type="EMBL" id="LC415129">
    <property type="protein sequence ID" value="BBF98484.1"/>
    <property type="molecule type" value="mRNA"/>
</dbReference>
<dbReference type="InterPro" id="IPR052090">
    <property type="entry name" value="Cytolytic_pore-forming_toxin"/>
</dbReference>
<evidence type="ECO:0000256" key="4">
    <source>
        <dbReference type="ARBA" id="ARBA00022656"/>
    </source>
</evidence>
<dbReference type="SMR" id="A0A348G6S5"/>
<dbReference type="InterPro" id="IPR003877">
    <property type="entry name" value="SPRY_dom"/>
</dbReference>
<dbReference type="InterPro" id="IPR006574">
    <property type="entry name" value="PRY"/>
</dbReference>
<keyword evidence="6" id="KW-0204">Cytolysis</keyword>
<dbReference type="InterPro" id="IPR001870">
    <property type="entry name" value="B30.2/SPRY"/>
</dbReference>
<evidence type="ECO:0000256" key="1">
    <source>
        <dbReference type="ARBA" id="ARBA00004613"/>
    </source>
</evidence>
<sequence>MSSDITMAALGRPFSLGMLYDARREKLIPGFSLFGDETLQQYESCNPQRSSEFKVTGSDSIDSKSNSMEIEASLGASFLGGLVDLSGSAKYLYDTKKYQNQSRVTLTYKATTVYKQFTAPPGTVTVQHTEIAEKGLATHVVTGILYGANAFFVFDSEKLEDSNTQEIQGRMEAVIEKIITIEGSASIQLTDEEKDLTSTLSCKFHGDFLLESLPTTFEEAVATCQKLPELLGEDGADAIPIKVWLVPLKKFHSKAEILVREIAVGRVRKIQNTLEDLDQVRRRCHQAMDDKDVKHFPLIHDRLKDFNQIFQDYCDILKQKIAEKLPLIRAGSEDQVSLEQILAARDKSPFSNEKLGLWLDTMEREICAIKACVGMMDETQTKFISNQTELDREVLAPGVIHAVCFVFTSLGRTDYFLKALTDYMESRNLGRIDENPPCPDGLWCFSPGVVINMKRKAQTFSELAESLKDSRNVRFFTAALDNEKYQGASIYYYMDGTIFTQDFTFPQMPYVEARRNRRTLRWFACNLTFDPNTAHAALTLSDDNKKVVSGRRQKSTNHPERFDHYQQVLCKESLHARHYWEVEWSGYVRVGVAYLSINRKGSAISCSAGQDWHSWAFDHEPRNGYSAIYGKVNKVTVRDPGFKRLGVFLDRIAGTLSYYMVTSDELHHLHTFRTRFIEPVYPIFRIGSDNDHGIVTLL</sequence>
<reference evidence="8" key="1">
    <citation type="submission" date="2018-07" db="EMBL/GenBank/DDBJ databases">
        <title>Cloning of stonefish toxin-like toxins from three species of rabbitfish (Siganus puellus, Siganus unimaculatus and Siganus virgatus).</title>
        <authorList>
            <person name="Kiriake A."/>
            <person name="Ishizaki S."/>
            <person name="Shiomi K."/>
            <person name="Nagashima Y."/>
        </authorList>
    </citation>
    <scope>NUCLEOTIDE SEQUENCE</scope>
    <source>
        <tissue evidence="8">Dorsal fins</tissue>
    </source>
</reference>
<evidence type="ECO:0000256" key="2">
    <source>
        <dbReference type="ARBA" id="ARBA00006480"/>
    </source>
</evidence>
<dbReference type="Pfam" id="PF00622">
    <property type="entry name" value="SPRY"/>
    <property type="match status" value="1"/>
</dbReference>
<dbReference type="Pfam" id="PF13765">
    <property type="entry name" value="PRY"/>
    <property type="match status" value="1"/>
</dbReference>
<dbReference type="InterPro" id="IPR043136">
    <property type="entry name" value="B30.2/SPRY_sf"/>
</dbReference>
<dbReference type="Pfam" id="PF21109">
    <property type="entry name" value="Stonustoxin_helical"/>
    <property type="match status" value="1"/>
</dbReference>
<dbReference type="InterPro" id="IPR040581">
    <property type="entry name" value="Thioredoxin_11"/>
</dbReference>
<evidence type="ECO:0000259" key="7">
    <source>
        <dbReference type="PROSITE" id="PS50188"/>
    </source>
</evidence>
<gene>
    <name evidence="8" type="primary">SuTx-a</name>
</gene>
<accession>A0A348G6S5</accession>
<dbReference type="SMART" id="SM00449">
    <property type="entry name" value="SPRY"/>
    <property type="match status" value="1"/>
</dbReference>
<evidence type="ECO:0000313" key="8">
    <source>
        <dbReference type="EMBL" id="BBF98484.1"/>
    </source>
</evidence>
<dbReference type="PANTHER" id="PTHR31594:SF16">
    <property type="entry name" value="SI:CH211-281L24.3"/>
    <property type="match status" value="1"/>
</dbReference>
<evidence type="ECO:0000256" key="6">
    <source>
        <dbReference type="ARBA" id="ARBA00022852"/>
    </source>
</evidence>
<dbReference type="GO" id="GO:0090729">
    <property type="term" value="F:toxin activity"/>
    <property type="evidence" value="ECO:0007669"/>
    <property type="project" value="UniProtKB-KW"/>
</dbReference>
<name>A0A348G6S5_SIGUN</name>
<organism evidence="8">
    <name type="scientific">Siganus unimaculatus</name>
    <name type="common">Blotched foxface</name>
    <name type="synonym">Lo unimaculatus</name>
    <dbReference type="NCBI Taxonomy" id="215396"/>
    <lineage>
        <taxon>Eukaryota</taxon>
        <taxon>Metazoa</taxon>
        <taxon>Chordata</taxon>
        <taxon>Craniata</taxon>
        <taxon>Vertebrata</taxon>
        <taxon>Euteleostomi</taxon>
        <taxon>Actinopterygii</taxon>
        <taxon>Neopterygii</taxon>
        <taxon>Teleostei</taxon>
        <taxon>Neoteleostei</taxon>
        <taxon>Acanthomorphata</taxon>
        <taxon>Eupercaria</taxon>
        <taxon>Siganidae</taxon>
        <taxon>Siganus</taxon>
    </lineage>
</organism>
<evidence type="ECO:0000256" key="3">
    <source>
        <dbReference type="ARBA" id="ARBA00022525"/>
    </source>
</evidence>